<sequence length="122" mass="13946">MTPEERAEKWFRDVPESKTIGLEKKVEISKKASLRIALIFSLLLVIECVALFQINDGALFLWLADTVNGFAENNHTYKGLALVGSILVLPLLVFPLLIAFIFGKKWIRSETRKYVQHQERDS</sequence>
<keyword evidence="1" id="KW-0472">Membrane</keyword>
<feature type="transmembrane region" description="Helical" evidence="1">
    <location>
        <begin position="80"/>
        <end position="103"/>
    </location>
</feature>
<accession>A0ABR5Q2M8</accession>
<name>A0ABR5Q2M8_9ACTN</name>
<keyword evidence="1" id="KW-1133">Transmembrane helix</keyword>
<gene>
    <name evidence="2" type="ORF">IV60_GL001139</name>
</gene>
<reference evidence="2 3" key="1">
    <citation type="journal article" date="2015" name="Genome Announc.">
        <title>Expanding the biotechnology potential of lactobacilli through comparative genomics of 213 strains and associated genera.</title>
        <authorList>
            <person name="Sun Z."/>
            <person name="Harris H.M."/>
            <person name="McCann A."/>
            <person name="Guo C."/>
            <person name="Argimon S."/>
            <person name="Zhang W."/>
            <person name="Yang X."/>
            <person name="Jeffery I.B."/>
            <person name="Cooney J.C."/>
            <person name="Kagawa T.F."/>
            <person name="Liu W."/>
            <person name="Song Y."/>
            <person name="Salvetti E."/>
            <person name="Wrobel A."/>
            <person name="Rasinkangas P."/>
            <person name="Parkhill J."/>
            <person name="Rea M.C."/>
            <person name="O'Sullivan O."/>
            <person name="Ritari J."/>
            <person name="Douillard F.P."/>
            <person name="Paul Ross R."/>
            <person name="Yang R."/>
            <person name="Briner A.E."/>
            <person name="Felis G.E."/>
            <person name="de Vos W.M."/>
            <person name="Barrangou R."/>
            <person name="Klaenhammer T.R."/>
            <person name="Caufield P.W."/>
            <person name="Cui Y."/>
            <person name="Zhang H."/>
            <person name="O'Toole P.W."/>
        </authorList>
    </citation>
    <scope>NUCLEOTIDE SEQUENCE [LARGE SCALE GENOMIC DNA]</scope>
    <source>
        <strain evidence="2 3">DSM 7090</strain>
    </source>
</reference>
<dbReference type="RefSeq" id="WP_003150256.1">
    <property type="nucleotide sequence ID" value="NZ_JQCP01000003.1"/>
</dbReference>
<proteinExistence type="predicted"/>
<evidence type="ECO:0000313" key="3">
    <source>
        <dbReference type="Proteomes" id="UP000051927"/>
    </source>
</evidence>
<organism evidence="2 3">
    <name type="scientific">Lancefieldella rimae</name>
    <dbReference type="NCBI Taxonomy" id="1383"/>
    <lineage>
        <taxon>Bacteria</taxon>
        <taxon>Bacillati</taxon>
        <taxon>Actinomycetota</taxon>
        <taxon>Coriobacteriia</taxon>
        <taxon>Coriobacteriales</taxon>
        <taxon>Atopobiaceae</taxon>
        <taxon>Lancefieldella</taxon>
    </lineage>
</organism>
<comment type="caution">
    <text evidence="2">The sequence shown here is derived from an EMBL/GenBank/DDBJ whole genome shotgun (WGS) entry which is preliminary data.</text>
</comment>
<evidence type="ECO:0000256" key="1">
    <source>
        <dbReference type="SAM" id="Phobius"/>
    </source>
</evidence>
<dbReference type="EMBL" id="JQCP01000003">
    <property type="protein sequence ID" value="KRO01893.1"/>
    <property type="molecule type" value="Genomic_DNA"/>
</dbReference>
<feature type="transmembrane region" description="Helical" evidence="1">
    <location>
        <begin position="34"/>
        <end position="54"/>
    </location>
</feature>
<dbReference type="GeneID" id="84905025"/>
<protein>
    <submittedName>
        <fullName evidence="2">Uncharacterized protein</fullName>
    </submittedName>
</protein>
<keyword evidence="3" id="KW-1185">Reference proteome</keyword>
<dbReference type="Proteomes" id="UP000051927">
    <property type="component" value="Unassembled WGS sequence"/>
</dbReference>
<evidence type="ECO:0000313" key="2">
    <source>
        <dbReference type="EMBL" id="KRO01893.1"/>
    </source>
</evidence>
<keyword evidence="1" id="KW-0812">Transmembrane</keyword>